<name>A0A6A4T9J7_SCOMX</name>
<gene>
    <name evidence="2" type="ORF">F2P81_004090</name>
</gene>
<proteinExistence type="predicted"/>
<protein>
    <submittedName>
        <fullName evidence="2">Uncharacterized protein</fullName>
    </submittedName>
</protein>
<sequence length="100" mass="11062">MRFLCPGSIAAVVCPSCEDKRTVNLTALSPVVSVDHQSSNEETMKPRPDLICCERTRWDTPDRATACRTRMWIPDGPGAQRESPNTNTPNTPPLFNGFCP</sequence>
<dbReference type="AlphaFoldDB" id="A0A6A4T9J7"/>
<comment type="caution">
    <text evidence="2">The sequence shown here is derived from an EMBL/GenBank/DDBJ whole genome shotgun (WGS) entry which is preliminary data.</text>
</comment>
<accession>A0A6A4T9J7</accession>
<evidence type="ECO:0000313" key="2">
    <source>
        <dbReference type="EMBL" id="KAF0042753.1"/>
    </source>
</evidence>
<feature type="region of interest" description="Disordered" evidence="1">
    <location>
        <begin position="72"/>
        <end position="100"/>
    </location>
</feature>
<evidence type="ECO:0000313" key="3">
    <source>
        <dbReference type="Proteomes" id="UP000438429"/>
    </source>
</evidence>
<organism evidence="2 3">
    <name type="scientific">Scophthalmus maximus</name>
    <name type="common">Turbot</name>
    <name type="synonym">Psetta maxima</name>
    <dbReference type="NCBI Taxonomy" id="52904"/>
    <lineage>
        <taxon>Eukaryota</taxon>
        <taxon>Metazoa</taxon>
        <taxon>Chordata</taxon>
        <taxon>Craniata</taxon>
        <taxon>Vertebrata</taxon>
        <taxon>Euteleostomi</taxon>
        <taxon>Actinopterygii</taxon>
        <taxon>Neopterygii</taxon>
        <taxon>Teleostei</taxon>
        <taxon>Neoteleostei</taxon>
        <taxon>Acanthomorphata</taxon>
        <taxon>Carangaria</taxon>
        <taxon>Pleuronectiformes</taxon>
        <taxon>Pleuronectoidei</taxon>
        <taxon>Scophthalmidae</taxon>
        <taxon>Scophthalmus</taxon>
    </lineage>
</organism>
<reference evidence="2 3" key="1">
    <citation type="submission" date="2019-06" db="EMBL/GenBank/DDBJ databases">
        <title>Draft genomes of female and male turbot (Scophthalmus maximus).</title>
        <authorList>
            <person name="Xu H."/>
            <person name="Xu X.-W."/>
            <person name="Shao C."/>
            <person name="Chen S."/>
        </authorList>
    </citation>
    <scope>NUCLEOTIDE SEQUENCE [LARGE SCALE GENOMIC DNA]</scope>
    <source>
        <strain evidence="2">Ysfricsl-2016a</strain>
        <tissue evidence="2">Blood</tissue>
    </source>
</reference>
<dbReference type="Proteomes" id="UP000438429">
    <property type="component" value="Unassembled WGS sequence"/>
</dbReference>
<evidence type="ECO:0000256" key="1">
    <source>
        <dbReference type="SAM" id="MobiDB-lite"/>
    </source>
</evidence>
<dbReference type="EMBL" id="VEVO01000004">
    <property type="protein sequence ID" value="KAF0042753.1"/>
    <property type="molecule type" value="Genomic_DNA"/>
</dbReference>